<feature type="transmembrane region" description="Helical" evidence="1">
    <location>
        <begin position="21"/>
        <end position="39"/>
    </location>
</feature>
<name>A0A158SXA6_HAEIF</name>
<dbReference type="PATRIC" id="fig|727.582.peg.1015"/>
<reference evidence="2 3" key="1">
    <citation type="submission" date="2014-05" db="EMBL/GenBank/DDBJ databases">
        <title>Methylome analysis of the phasevarions of Haemophilus influenzae.</title>
        <authorList>
            <person name="Atack J.M."/>
            <person name="Fox K.L."/>
            <person name="Power P.M."/>
            <person name="Clark T."/>
            <person name="Jurcisek J."/>
            <person name="Korlach J."/>
            <person name="Bakaletz L.O."/>
            <person name="Jennings M.P."/>
        </authorList>
    </citation>
    <scope>NUCLEOTIDE SEQUENCE [LARGE SCALE GENOMIC DNA]</scope>
    <source>
        <strain evidence="2 3">1209</strain>
    </source>
</reference>
<comment type="caution">
    <text evidence="2">The sequence shown here is derived from an EMBL/GenBank/DDBJ whole genome shotgun (WGS) entry which is preliminary data.</text>
</comment>
<evidence type="ECO:0000313" key="3">
    <source>
        <dbReference type="Proteomes" id="UP000050700"/>
    </source>
</evidence>
<keyword evidence="1" id="KW-0472">Membrane</keyword>
<keyword evidence="1" id="KW-1133">Transmembrane helix</keyword>
<organism evidence="2 3">
    <name type="scientific">Haemophilus influenzae</name>
    <dbReference type="NCBI Taxonomy" id="727"/>
    <lineage>
        <taxon>Bacteria</taxon>
        <taxon>Pseudomonadati</taxon>
        <taxon>Pseudomonadota</taxon>
        <taxon>Gammaproteobacteria</taxon>
        <taxon>Pasteurellales</taxon>
        <taxon>Pasteurellaceae</taxon>
        <taxon>Haemophilus</taxon>
    </lineage>
</organism>
<sequence length="48" mass="5736">MKGSDNLCRLRMLKAVIFKRSFTNKIILIAICIFIWLYIHATLLRKRI</sequence>
<evidence type="ECO:0000256" key="1">
    <source>
        <dbReference type="SAM" id="Phobius"/>
    </source>
</evidence>
<keyword evidence="1" id="KW-0812">Transmembrane</keyword>
<accession>A0A158SXA6</accession>
<dbReference type="AlphaFoldDB" id="A0A158SXA6"/>
<gene>
    <name evidence="2" type="ORF">NTHI1209_01107</name>
</gene>
<dbReference type="Proteomes" id="UP000050700">
    <property type="component" value="Unassembled WGS sequence"/>
</dbReference>
<proteinExistence type="predicted"/>
<evidence type="ECO:0000313" key="2">
    <source>
        <dbReference type="EMBL" id="KIS35500.1"/>
    </source>
</evidence>
<dbReference type="EMBL" id="JMQP01000002">
    <property type="protein sequence ID" value="KIS35500.1"/>
    <property type="molecule type" value="Genomic_DNA"/>
</dbReference>
<protein>
    <submittedName>
        <fullName evidence="2">Uncharacterized protein</fullName>
    </submittedName>
</protein>